<dbReference type="PANTHER" id="PTHR30055:SF234">
    <property type="entry name" value="HTH-TYPE TRANSCRIPTIONAL REGULATOR BETI"/>
    <property type="match status" value="1"/>
</dbReference>
<dbReference type="InterPro" id="IPR050109">
    <property type="entry name" value="HTH-type_TetR-like_transc_reg"/>
</dbReference>
<evidence type="ECO:0000256" key="1">
    <source>
        <dbReference type="ARBA" id="ARBA00023015"/>
    </source>
</evidence>
<dbReference type="GO" id="GO:0003700">
    <property type="term" value="F:DNA-binding transcription factor activity"/>
    <property type="evidence" value="ECO:0007669"/>
    <property type="project" value="TreeGrafter"/>
</dbReference>
<keyword evidence="7" id="KW-1185">Reference proteome</keyword>
<keyword evidence="2 4" id="KW-0238">DNA-binding</keyword>
<dbReference type="InterPro" id="IPR036271">
    <property type="entry name" value="Tet_transcr_reg_TetR-rel_C_sf"/>
</dbReference>
<feature type="domain" description="HTH tetR-type" evidence="5">
    <location>
        <begin position="64"/>
        <end position="124"/>
    </location>
</feature>
<dbReference type="InterPro" id="IPR041490">
    <property type="entry name" value="KstR2_TetR_C"/>
</dbReference>
<proteinExistence type="predicted"/>
<dbReference type="AlphaFoldDB" id="A0A7V8REQ7"/>
<evidence type="ECO:0000256" key="3">
    <source>
        <dbReference type="ARBA" id="ARBA00023163"/>
    </source>
</evidence>
<dbReference type="EMBL" id="VDES01000002">
    <property type="protein sequence ID" value="MBA1375115.1"/>
    <property type="molecule type" value="Genomic_DNA"/>
</dbReference>
<evidence type="ECO:0000256" key="4">
    <source>
        <dbReference type="PROSITE-ProRule" id="PRU00335"/>
    </source>
</evidence>
<keyword evidence="3" id="KW-0804">Transcription</keyword>
<evidence type="ECO:0000313" key="7">
    <source>
        <dbReference type="Proteomes" id="UP000589292"/>
    </source>
</evidence>
<organism evidence="6 7">
    <name type="scientific">Sphingomonas ursincola</name>
    <dbReference type="NCBI Taxonomy" id="56361"/>
    <lineage>
        <taxon>Bacteria</taxon>
        <taxon>Pseudomonadati</taxon>
        <taxon>Pseudomonadota</taxon>
        <taxon>Alphaproteobacteria</taxon>
        <taxon>Sphingomonadales</taxon>
        <taxon>Sphingomonadaceae</taxon>
        <taxon>Sphingomonas</taxon>
    </lineage>
</organism>
<evidence type="ECO:0000313" key="6">
    <source>
        <dbReference type="EMBL" id="MBA1375115.1"/>
    </source>
</evidence>
<comment type="caution">
    <text evidence="6">The sequence shown here is derived from an EMBL/GenBank/DDBJ whole genome shotgun (WGS) entry which is preliminary data.</text>
</comment>
<dbReference type="InterPro" id="IPR009057">
    <property type="entry name" value="Homeodomain-like_sf"/>
</dbReference>
<keyword evidence="1" id="KW-0805">Transcription regulation</keyword>
<accession>A0A7V8REQ7</accession>
<evidence type="ECO:0000259" key="5">
    <source>
        <dbReference type="PROSITE" id="PS50977"/>
    </source>
</evidence>
<dbReference type="GO" id="GO:0000976">
    <property type="term" value="F:transcription cis-regulatory region binding"/>
    <property type="evidence" value="ECO:0007669"/>
    <property type="project" value="TreeGrafter"/>
</dbReference>
<dbReference type="PRINTS" id="PR00455">
    <property type="entry name" value="HTHTETR"/>
</dbReference>
<dbReference type="Pfam" id="PF17932">
    <property type="entry name" value="TetR_C_24"/>
    <property type="match status" value="1"/>
</dbReference>
<dbReference type="SUPFAM" id="SSF48498">
    <property type="entry name" value="Tetracyclin repressor-like, C-terminal domain"/>
    <property type="match status" value="1"/>
</dbReference>
<dbReference type="Gene3D" id="1.10.357.10">
    <property type="entry name" value="Tetracycline Repressor, domain 2"/>
    <property type="match status" value="1"/>
</dbReference>
<dbReference type="InterPro" id="IPR001647">
    <property type="entry name" value="HTH_TetR"/>
</dbReference>
<dbReference type="PANTHER" id="PTHR30055">
    <property type="entry name" value="HTH-TYPE TRANSCRIPTIONAL REGULATOR RUTR"/>
    <property type="match status" value="1"/>
</dbReference>
<name>A0A7V8REQ7_9SPHN</name>
<gene>
    <name evidence="6" type="ORF">FG486_12265</name>
</gene>
<protein>
    <submittedName>
        <fullName evidence="6">TetR/AcrR family transcriptional regulator</fullName>
    </submittedName>
</protein>
<dbReference type="SUPFAM" id="SSF46689">
    <property type="entry name" value="Homeodomain-like"/>
    <property type="match status" value="1"/>
</dbReference>
<dbReference type="Gene3D" id="1.10.10.60">
    <property type="entry name" value="Homeodomain-like"/>
    <property type="match status" value="1"/>
</dbReference>
<dbReference type="Proteomes" id="UP000589292">
    <property type="component" value="Unassembled WGS sequence"/>
</dbReference>
<feature type="DNA-binding region" description="H-T-H motif" evidence="4">
    <location>
        <begin position="87"/>
        <end position="106"/>
    </location>
</feature>
<dbReference type="Pfam" id="PF00440">
    <property type="entry name" value="TetR_N"/>
    <property type="match status" value="1"/>
</dbReference>
<dbReference type="PROSITE" id="PS50977">
    <property type="entry name" value="HTH_TETR_2"/>
    <property type="match status" value="1"/>
</dbReference>
<reference evidence="6 7" key="1">
    <citation type="journal article" date="1994" name="Int. J. Syst. Bacteriol.">
        <title>Phylogenetic positions of novel aerobic, bacteriochlorophyll a-containing bacteria and description of Roseococcus thiosulfatophilus gen. nov., sp. nov., Erythromicrobium ramosum gen. nov., sp. nov., and Erythrobacter litoralis sp. nov.</title>
        <authorList>
            <person name="Yurkov V."/>
            <person name="Stackebrandt E."/>
            <person name="Holmes A."/>
            <person name="Fuerst J.A."/>
            <person name="Hugenholtz P."/>
            <person name="Golecki J."/>
            <person name="Gad'on N."/>
            <person name="Gorlenko V.M."/>
            <person name="Kompantseva E.I."/>
            <person name="Drews G."/>
        </authorList>
    </citation>
    <scope>NUCLEOTIDE SEQUENCE [LARGE SCALE GENOMIC DNA]</scope>
    <source>
        <strain evidence="6 7">KR-99</strain>
    </source>
</reference>
<evidence type="ECO:0000256" key="2">
    <source>
        <dbReference type="ARBA" id="ARBA00023125"/>
    </source>
</evidence>
<sequence length="247" mass="27749">MEIIVNTDHQVPCLPVIFIARLPRTCHQADKTPVDWGLCSVDAYIKGWEAADQERAQSRARQRDLKLQTLVRLASVMLNKSGYEGLSLAEIANVLGITKQALYYYTKSKEDLLFKCYTRALDLAEQAYDHSDAQGGTGFDKIASFVRFHLNPDAEPYAILDNLGALTEEHRQAISGRAKALEQRMRGFIREGVEDGSINPIDPKFAEFWILGSLSWMPKWFKPDGEVSATEVADSFIQLIGDGLRPR</sequence>